<keyword evidence="2" id="KW-1185">Reference proteome</keyword>
<evidence type="ECO:0000313" key="2">
    <source>
        <dbReference type="Proteomes" id="UP001153678"/>
    </source>
</evidence>
<name>A0A9W4X6Y4_9GLOM</name>
<evidence type="ECO:0000313" key="1">
    <source>
        <dbReference type="EMBL" id="CAI2199403.1"/>
    </source>
</evidence>
<proteinExistence type="predicted"/>
<dbReference type="Proteomes" id="UP001153678">
    <property type="component" value="Unassembled WGS sequence"/>
</dbReference>
<organism evidence="1 2">
    <name type="scientific">Funneliformis geosporum</name>
    <dbReference type="NCBI Taxonomy" id="1117311"/>
    <lineage>
        <taxon>Eukaryota</taxon>
        <taxon>Fungi</taxon>
        <taxon>Fungi incertae sedis</taxon>
        <taxon>Mucoromycota</taxon>
        <taxon>Glomeromycotina</taxon>
        <taxon>Glomeromycetes</taxon>
        <taxon>Glomerales</taxon>
        <taxon>Glomeraceae</taxon>
        <taxon>Funneliformis</taxon>
    </lineage>
</organism>
<comment type="caution">
    <text evidence="1">The sequence shown here is derived from an EMBL/GenBank/DDBJ whole genome shotgun (WGS) entry which is preliminary data.</text>
</comment>
<feature type="non-terminal residue" evidence="1">
    <location>
        <position position="1"/>
    </location>
</feature>
<accession>A0A9W4X6Y4</accession>
<protein>
    <submittedName>
        <fullName evidence="1">14183_t:CDS:1</fullName>
    </submittedName>
</protein>
<reference evidence="1" key="1">
    <citation type="submission" date="2022-08" db="EMBL/GenBank/DDBJ databases">
        <authorList>
            <person name="Kallberg Y."/>
            <person name="Tangrot J."/>
            <person name="Rosling A."/>
        </authorList>
    </citation>
    <scope>NUCLEOTIDE SEQUENCE</scope>
    <source>
        <strain evidence="1">Wild A</strain>
    </source>
</reference>
<gene>
    <name evidence="1" type="ORF">FWILDA_LOCUS19056</name>
</gene>
<feature type="non-terminal residue" evidence="1">
    <location>
        <position position="50"/>
    </location>
</feature>
<dbReference type="OrthoDB" id="2433441at2759"/>
<dbReference type="AlphaFoldDB" id="A0A9W4X6Y4"/>
<dbReference type="EMBL" id="CAMKVN010021216">
    <property type="protein sequence ID" value="CAI2199403.1"/>
    <property type="molecule type" value="Genomic_DNA"/>
</dbReference>
<sequence length="50" mass="5969">IISTNIEERIPAIADFNDDNDVFAKMWADNQSEILIQDNDEFTRYFRYPI</sequence>